<protein>
    <recommendedName>
        <fullName evidence="3">Terpene synthase</fullName>
    </recommendedName>
</protein>
<keyword evidence="2" id="KW-1185">Reference proteome</keyword>
<proteinExistence type="predicted"/>
<dbReference type="Gene3D" id="1.10.600.10">
    <property type="entry name" value="Farnesyl Diphosphate Synthase"/>
    <property type="match status" value="1"/>
</dbReference>
<dbReference type="InterPro" id="IPR008949">
    <property type="entry name" value="Isoprenoid_synthase_dom_sf"/>
</dbReference>
<dbReference type="OrthoDB" id="1731983at2759"/>
<organism evidence="1 2">
    <name type="scientific">Penicilliopsis zonata CBS 506.65</name>
    <dbReference type="NCBI Taxonomy" id="1073090"/>
    <lineage>
        <taxon>Eukaryota</taxon>
        <taxon>Fungi</taxon>
        <taxon>Dikarya</taxon>
        <taxon>Ascomycota</taxon>
        <taxon>Pezizomycotina</taxon>
        <taxon>Eurotiomycetes</taxon>
        <taxon>Eurotiomycetidae</taxon>
        <taxon>Eurotiales</taxon>
        <taxon>Aspergillaceae</taxon>
        <taxon>Penicilliopsis</taxon>
    </lineage>
</organism>
<dbReference type="SUPFAM" id="SSF48576">
    <property type="entry name" value="Terpenoid synthases"/>
    <property type="match status" value="1"/>
</dbReference>
<accession>A0A1L9S5G8</accession>
<evidence type="ECO:0008006" key="3">
    <source>
        <dbReference type="Google" id="ProtNLM"/>
    </source>
</evidence>
<dbReference type="AlphaFoldDB" id="A0A1L9S5G8"/>
<reference evidence="2" key="1">
    <citation type="journal article" date="2017" name="Genome Biol.">
        <title>Comparative genomics reveals high biological diversity and specific adaptations in the industrially and medically important fungal genus Aspergillus.</title>
        <authorList>
            <person name="de Vries R.P."/>
            <person name="Riley R."/>
            <person name="Wiebenga A."/>
            <person name="Aguilar-Osorio G."/>
            <person name="Amillis S."/>
            <person name="Uchima C.A."/>
            <person name="Anderluh G."/>
            <person name="Asadollahi M."/>
            <person name="Askin M."/>
            <person name="Barry K."/>
            <person name="Battaglia E."/>
            <person name="Bayram O."/>
            <person name="Benocci T."/>
            <person name="Braus-Stromeyer S.A."/>
            <person name="Caldana C."/>
            <person name="Canovas D."/>
            <person name="Cerqueira G.C."/>
            <person name="Chen F."/>
            <person name="Chen W."/>
            <person name="Choi C."/>
            <person name="Clum A."/>
            <person name="Dos Santos R.A."/>
            <person name="Damasio A.R."/>
            <person name="Diallinas G."/>
            <person name="Emri T."/>
            <person name="Fekete E."/>
            <person name="Flipphi M."/>
            <person name="Freyberg S."/>
            <person name="Gallo A."/>
            <person name="Gournas C."/>
            <person name="Habgood R."/>
            <person name="Hainaut M."/>
            <person name="Harispe M.L."/>
            <person name="Henrissat B."/>
            <person name="Hilden K.S."/>
            <person name="Hope R."/>
            <person name="Hossain A."/>
            <person name="Karabika E."/>
            <person name="Karaffa L."/>
            <person name="Karanyi Z."/>
            <person name="Krasevec N."/>
            <person name="Kuo A."/>
            <person name="Kusch H."/>
            <person name="LaButti K."/>
            <person name="Lagendijk E.L."/>
            <person name="Lapidus A."/>
            <person name="Levasseur A."/>
            <person name="Lindquist E."/>
            <person name="Lipzen A."/>
            <person name="Logrieco A.F."/>
            <person name="MacCabe A."/>
            <person name="Maekelae M.R."/>
            <person name="Malavazi I."/>
            <person name="Melin P."/>
            <person name="Meyer V."/>
            <person name="Mielnichuk N."/>
            <person name="Miskei M."/>
            <person name="Molnar A.P."/>
            <person name="Mule G."/>
            <person name="Ngan C.Y."/>
            <person name="Orejas M."/>
            <person name="Orosz E."/>
            <person name="Ouedraogo J.P."/>
            <person name="Overkamp K.M."/>
            <person name="Park H.-S."/>
            <person name="Perrone G."/>
            <person name="Piumi F."/>
            <person name="Punt P.J."/>
            <person name="Ram A.F."/>
            <person name="Ramon A."/>
            <person name="Rauscher S."/>
            <person name="Record E."/>
            <person name="Riano-Pachon D.M."/>
            <person name="Robert V."/>
            <person name="Roehrig J."/>
            <person name="Ruller R."/>
            <person name="Salamov A."/>
            <person name="Salih N.S."/>
            <person name="Samson R.A."/>
            <person name="Sandor E."/>
            <person name="Sanguinetti M."/>
            <person name="Schuetze T."/>
            <person name="Sepcic K."/>
            <person name="Shelest E."/>
            <person name="Sherlock G."/>
            <person name="Sophianopoulou V."/>
            <person name="Squina F.M."/>
            <person name="Sun H."/>
            <person name="Susca A."/>
            <person name="Todd R.B."/>
            <person name="Tsang A."/>
            <person name="Unkles S.E."/>
            <person name="van de Wiele N."/>
            <person name="van Rossen-Uffink D."/>
            <person name="Oliveira J.V."/>
            <person name="Vesth T.C."/>
            <person name="Visser J."/>
            <person name="Yu J.-H."/>
            <person name="Zhou M."/>
            <person name="Andersen M.R."/>
            <person name="Archer D.B."/>
            <person name="Baker S.E."/>
            <person name="Benoit I."/>
            <person name="Brakhage A.A."/>
            <person name="Braus G.H."/>
            <person name="Fischer R."/>
            <person name="Frisvad J.C."/>
            <person name="Goldman G.H."/>
            <person name="Houbraken J."/>
            <person name="Oakley B."/>
            <person name="Pocsi I."/>
            <person name="Scazzocchio C."/>
            <person name="Seiboth B."/>
            <person name="vanKuyk P.A."/>
            <person name="Wortman J."/>
            <person name="Dyer P.S."/>
            <person name="Grigoriev I.V."/>
        </authorList>
    </citation>
    <scope>NUCLEOTIDE SEQUENCE [LARGE SCALE GENOMIC DNA]</scope>
    <source>
        <strain evidence="2">CBS 506.65</strain>
    </source>
</reference>
<sequence>MAADIAPSRLQGRDIDPPSTKTYTIYLSKISVAMKLRVPHHCLTGIASDAPENEGFEGGKDLLADVIDGHSKFRLSLPGGPTDNDKVLQHAEMEVKVIRLFFPTIHISKICVCMAAWLATLCHIDDVLEEMDSNRAVSILFEFMDVIRYGGSPPCDAALDIERKNVLLTGQRFREHCSRYLLESEITPFLGKIYNVIEGLQREMCLRQSFLPSDLSTYLAIRTRTIGVAPFFALIERTELPPNCLDLISDIQNDINLITGLQNDLIGLEKDIENGEMMSAINFVGDGIPIYKKGSEIGDITEAVSHIYSIHNQAVFRAIDKFKQLSEIAGPHASSALDVARAQLTLAETHLKWCTSSKRYQAQVQ</sequence>
<evidence type="ECO:0000313" key="1">
    <source>
        <dbReference type="EMBL" id="OJJ42377.1"/>
    </source>
</evidence>
<dbReference type="EMBL" id="KV878360">
    <property type="protein sequence ID" value="OJJ42377.1"/>
    <property type="molecule type" value="Genomic_DNA"/>
</dbReference>
<gene>
    <name evidence="1" type="ORF">ASPZODRAFT_170177</name>
</gene>
<dbReference type="Proteomes" id="UP000184188">
    <property type="component" value="Unassembled WGS sequence"/>
</dbReference>
<name>A0A1L9S5G8_9EURO</name>
<evidence type="ECO:0000313" key="2">
    <source>
        <dbReference type="Proteomes" id="UP000184188"/>
    </source>
</evidence>
<dbReference type="GeneID" id="34613391"/>
<dbReference type="Pfam" id="PF19086">
    <property type="entry name" value="Terpene_syn_C_2"/>
    <property type="match status" value="1"/>
</dbReference>
<dbReference type="VEuPathDB" id="FungiDB:ASPZODRAFT_170177"/>
<dbReference type="RefSeq" id="XP_022576887.1">
    <property type="nucleotide sequence ID" value="XM_022726927.1"/>
</dbReference>